<reference evidence="6 7" key="1">
    <citation type="submission" date="2019-07" db="EMBL/GenBank/DDBJ databases">
        <title>Annotation for the trematode Paragonimus westermani.</title>
        <authorList>
            <person name="Choi Y.-J."/>
        </authorList>
    </citation>
    <scope>NUCLEOTIDE SEQUENCE [LARGE SCALE GENOMIC DNA]</scope>
    <source>
        <strain evidence="6">180907_Pwestermani</strain>
    </source>
</reference>
<keyword evidence="2" id="KW-0547">Nucleotide-binding</keyword>
<dbReference type="SUPFAM" id="SSF52540">
    <property type="entry name" value="P-loop containing nucleoside triphosphate hydrolases"/>
    <property type="match status" value="1"/>
</dbReference>
<dbReference type="InterPro" id="IPR027417">
    <property type="entry name" value="P-loop_NTPase"/>
</dbReference>
<keyword evidence="7" id="KW-1185">Reference proteome</keyword>
<dbReference type="Pfam" id="PF00406">
    <property type="entry name" value="ADK"/>
    <property type="match status" value="1"/>
</dbReference>
<dbReference type="EMBL" id="JTDF01014782">
    <property type="protein sequence ID" value="KAF8563059.1"/>
    <property type="molecule type" value="Genomic_DNA"/>
</dbReference>
<dbReference type="InterPro" id="IPR007862">
    <property type="entry name" value="Adenylate_kinase_lid-dom"/>
</dbReference>
<proteinExistence type="inferred from homology"/>
<organism evidence="6 7">
    <name type="scientific">Paragonimus westermani</name>
    <dbReference type="NCBI Taxonomy" id="34504"/>
    <lineage>
        <taxon>Eukaryota</taxon>
        <taxon>Metazoa</taxon>
        <taxon>Spiralia</taxon>
        <taxon>Lophotrochozoa</taxon>
        <taxon>Platyhelminthes</taxon>
        <taxon>Trematoda</taxon>
        <taxon>Digenea</taxon>
        <taxon>Plagiorchiida</taxon>
        <taxon>Troglotremata</taxon>
        <taxon>Troglotrematidae</taxon>
        <taxon>Paragonimus</taxon>
    </lineage>
</organism>
<dbReference type="Pfam" id="PF05191">
    <property type="entry name" value="ADK_lid"/>
    <property type="match status" value="1"/>
</dbReference>
<evidence type="ECO:0000256" key="2">
    <source>
        <dbReference type="ARBA" id="ARBA00022741"/>
    </source>
</evidence>
<dbReference type="OrthoDB" id="439792at2759"/>
<comment type="similarity">
    <text evidence="4">Belongs to the adenylate kinase family.</text>
</comment>
<keyword evidence="1 4" id="KW-0808">Transferase</keyword>
<evidence type="ECO:0000313" key="6">
    <source>
        <dbReference type="EMBL" id="KAF8563059.1"/>
    </source>
</evidence>
<name>A0A8T0D5D4_9TREM</name>
<accession>A0A8T0D5D4</accession>
<gene>
    <name evidence="6" type="ORF">P879_10771</name>
</gene>
<dbReference type="Proteomes" id="UP000699462">
    <property type="component" value="Unassembled WGS sequence"/>
</dbReference>
<dbReference type="CDD" id="cd01428">
    <property type="entry name" value="ADK"/>
    <property type="match status" value="1"/>
</dbReference>
<dbReference type="GO" id="GO:0005524">
    <property type="term" value="F:ATP binding"/>
    <property type="evidence" value="ECO:0007669"/>
    <property type="project" value="InterPro"/>
</dbReference>
<feature type="domain" description="Adenylate kinase active site lid" evidence="5">
    <location>
        <begin position="105"/>
        <end position="140"/>
    </location>
</feature>
<dbReference type="PRINTS" id="PR00094">
    <property type="entry name" value="ADENYLTKNASE"/>
</dbReference>
<dbReference type="AlphaFoldDB" id="A0A8T0D5D4"/>
<keyword evidence="3 4" id="KW-0418">Kinase</keyword>
<dbReference type="InterPro" id="IPR000850">
    <property type="entry name" value="Adenylat/UMP-CMP_kin"/>
</dbReference>
<dbReference type="GO" id="GO:0004017">
    <property type="term" value="F:AMP kinase activity"/>
    <property type="evidence" value="ECO:0007669"/>
    <property type="project" value="InterPro"/>
</dbReference>
<evidence type="ECO:0000256" key="3">
    <source>
        <dbReference type="ARBA" id="ARBA00022777"/>
    </source>
</evidence>
<dbReference type="PANTHER" id="PTHR23359">
    <property type="entry name" value="NUCLEOTIDE KINASE"/>
    <property type="match status" value="1"/>
</dbReference>
<sequence length="196" mass="22712">MLRAVAASGSPLGTKVKESLAAGKLVSDDIVCDMIDRHLNRFECLPGFLLDGFPRTHTQAEKACGVILTVFSQLESLLQKRKQRLTAVIEFKIDDKILERRVSGRLYHQASGRTYHEIFRPPKLPMTDDLTGERLIRRPDDSIEILRKRLVTYHEHTYPLVDFYKVRRLHFPVNAMNTVDRVFTDIVKWLESDRHQ</sequence>
<dbReference type="Gene3D" id="3.40.50.300">
    <property type="entry name" value="P-loop containing nucleotide triphosphate hydrolases"/>
    <property type="match status" value="1"/>
</dbReference>
<dbReference type="HAMAP" id="MF_00235">
    <property type="entry name" value="Adenylate_kinase_Adk"/>
    <property type="match status" value="1"/>
</dbReference>
<dbReference type="InterPro" id="IPR033690">
    <property type="entry name" value="Adenylat_kinase_CS"/>
</dbReference>
<evidence type="ECO:0000259" key="5">
    <source>
        <dbReference type="Pfam" id="PF05191"/>
    </source>
</evidence>
<evidence type="ECO:0000313" key="7">
    <source>
        <dbReference type="Proteomes" id="UP000699462"/>
    </source>
</evidence>
<protein>
    <recommendedName>
        <fullName evidence="5">Adenylate kinase active site lid domain-containing protein</fullName>
    </recommendedName>
</protein>
<dbReference type="PROSITE" id="PS00113">
    <property type="entry name" value="ADENYLATE_KINASE"/>
    <property type="match status" value="1"/>
</dbReference>
<evidence type="ECO:0000256" key="4">
    <source>
        <dbReference type="RuleBase" id="RU003330"/>
    </source>
</evidence>
<evidence type="ECO:0000256" key="1">
    <source>
        <dbReference type="ARBA" id="ARBA00022679"/>
    </source>
</evidence>
<comment type="caution">
    <text evidence="6">The sequence shown here is derived from an EMBL/GenBank/DDBJ whole genome shotgun (WGS) entry which is preliminary data.</text>
</comment>